<organism evidence="6">
    <name type="scientific">Klebsiella pneumoniae</name>
    <dbReference type="NCBI Taxonomy" id="573"/>
    <lineage>
        <taxon>Bacteria</taxon>
        <taxon>Pseudomonadati</taxon>
        <taxon>Pseudomonadota</taxon>
        <taxon>Gammaproteobacteria</taxon>
        <taxon>Enterobacterales</taxon>
        <taxon>Enterobacteriaceae</taxon>
        <taxon>Klebsiella/Raoultella group</taxon>
        <taxon>Klebsiella</taxon>
        <taxon>Klebsiella pneumoniae complex</taxon>
    </lineage>
</organism>
<dbReference type="SUPFAM" id="SSF53850">
    <property type="entry name" value="Periplasmic binding protein-like II"/>
    <property type="match status" value="1"/>
</dbReference>
<dbReference type="EMBL" id="CAAHCU010000001">
    <property type="protein sequence ID" value="VGL65854.1"/>
    <property type="molecule type" value="Genomic_DNA"/>
</dbReference>
<keyword evidence="3" id="KW-0238">DNA-binding</keyword>
<comment type="similarity">
    <text evidence="1">Belongs to the LysR transcriptional regulatory family.</text>
</comment>
<evidence type="ECO:0000313" key="6">
    <source>
        <dbReference type="EMBL" id="VGL65854.1"/>
    </source>
</evidence>
<dbReference type="PANTHER" id="PTHR30419">
    <property type="entry name" value="HTH-TYPE TRANSCRIPTIONAL REGULATOR YBHD"/>
    <property type="match status" value="1"/>
</dbReference>
<keyword evidence="2" id="KW-0805">Transcription regulation</keyword>
<dbReference type="InterPro" id="IPR005119">
    <property type="entry name" value="LysR_subst-bd"/>
</dbReference>
<gene>
    <name evidence="6" type="primary">cynR_5</name>
    <name evidence="6" type="ORF">SAMEA4873650_01533</name>
</gene>
<evidence type="ECO:0000256" key="1">
    <source>
        <dbReference type="ARBA" id="ARBA00009437"/>
    </source>
</evidence>
<evidence type="ECO:0000256" key="2">
    <source>
        <dbReference type="ARBA" id="ARBA00023015"/>
    </source>
</evidence>
<name>A0A486P0I4_KLEPN</name>
<sequence length="296" mass="32190">MRLDLADLRLFIAIVDTGSITGGAANAHLALASASERLRKMEAEIGVPLLHRHARGVTMTEAGEVLARHARPLLAQQQRLRQAMHAFAFACGQRGTLRLFANTSAMSAFLPGKLAAWMAAHPAVQIETEERTSADIVSCILAGLAQAGVVSDAVDPGPLRLDPVADDPLVLIVPPARPLAEKQEVAFAAVLNEPLVALYQTSALQQHIEQHAAELGQALNVRVRMSHFAGLCEMVAHGAGGAILPRVIAERYRQRYSFAVIGLQDRWAQRRLCLCYQDDASLSPAMRRLLEWLRQP</sequence>
<accession>A0A486P0I4</accession>
<dbReference type="Pfam" id="PF03466">
    <property type="entry name" value="LysR_substrate"/>
    <property type="match status" value="1"/>
</dbReference>
<dbReference type="InterPro" id="IPR050950">
    <property type="entry name" value="HTH-type_LysR_regulators"/>
</dbReference>
<dbReference type="InterPro" id="IPR036390">
    <property type="entry name" value="WH_DNA-bd_sf"/>
</dbReference>
<dbReference type="RefSeq" id="WP_023286428.1">
    <property type="nucleotide sequence ID" value="NZ_CAMRIF010000001.1"/>
</dbReference>
<reference evidence="6" key="1">
    <citation type="submission" date="2019-03" db="EMBL/GenBank/DDBJ databases">
        <authorList>
            <consortium name="Pathogen Informatics"/>
        </authorList>
    </citation>
    <scope>NUCLEOTIDE SEQUENCE</scope>
    <source>
        <strain evidence="6">5012STDY7626448</strain>
    </source>
</reference>
<dbReference type="FunFam" id="1.10.10.10:FF:000001">
    <property type="entry name" value="LysR family transcriptional regulator"/>
    <property type="match status" value="1"/>
</dbReference>
<dbReference type="GO" id="GO:0005829">
    <property type="term" value="C:cytosol"/>
    <property type="evidence" value="ECO:0007669"/>
    <property type="project" value="TreeGrafter"/>
</dbReference>
<keyword evidence="4" id="KW-0804">Transcription</keyword>
<dbReference type="Pfam" id="PF00126">
    <property type="entry name" value="HTH_1"/>
    <property type="match status" value="1"/>
</dbReference>
<proteinExistence type="inferred from homology"/>
<evidence type="ECO:0000259" key="5">
    <source>
        <dbReference type="PROSITE" id="PS50931"/>
    </source>
</evidence>
<dbReference type="GO" id="GO:0003677">
    <property type="term" value="F:DNA binding"/>
    <property type="evidence" value="ECO:0007669"/>
    <property type="project" value="UniProtKB-KW"/>
</dbReference>
<protein>
    <submittedName>
        <fullName evidence="6">Regulatory protein, LysR</fullName>
    </submittedName>
</protein>
<dbReference type="InterPro" id="IPR000847">
    <property type="entry name" value="LysR_HTH_N"/>
</dbReference>
<dbReference type="SUPFAM" id="SSF46785">
    <property type="entry name" value="Winged helix' DNA-binding domain"/>
    <property type="match status" value="1"/>
</dbReference>
<evidence type="ECO:0000256" key="3">
    <source>
        <dbReference type="ARBA" id="ARBA00023125"/>
    </source>
</evidence>
<dbReference type="PANTHER" id="PTHR30419:SF2">
    <property type="entry name" value="LYSR FAMILY TRANSCRIPTIONAL REGULATOR"/>
    <property type="match status" value="1"/>
</dbReference>
<dbReference type="GO" id="GO:0003700">
    <property type="term" value="F:DNA-binding transcription factor activity"/>
    <property type="evidence" value="ECO:0007669"/>
    <property type="project" value="InterPro"/>
</dbReference>
<dbReference type="AlphaFoldDB" id="A0A486P0I4"/>
<feature type="domain" description="HTH lysR-type" evidence="5">
    <location>
        <begin position="3"/>
        <end position="60"/>
    </location>
</feature>
<dbReference type="Gene3D" id="1.10.10.10">
    <property type="entry name" value="Winged helix-like DNA-binding domain superfamily/Winged helix DNA-binding domain"/>
    <property type="match status" value="1"/>
</dbReference>
<dbReference type="Gene3D" id="3.40.190.290">
    <property type="match status" value="1"/>
</dbReference>
<dbReference type="InterPro" id="IPR036388">
    <property type="entry name" value="WH-like_DNA-bd_sf"/>
</dbReference>
<evidence type="ECO:0000256" key="4">
    <source>
        <dbReference type="ARBA" id="ARBA00023163"/>
    </source>
</evidence>
<dbReference type="PROSITE" id="PS50931">
    <property type="entry name" value="HTH_LYSR"/>
    <property type="match status" value="1"/>
</dbReference>